<feature type="transmembrane region" description="Helical" evidence="7">
    <location>
        <begin position="92"/>
        <end position="112"/>
    </location>
</feature>
<name>A0A0K2SHW0_LIMPI</name>
<evidence type="ECO:0000256" key="1">
    <source>
        <dbReference type="ARBA" id="ARBA00004429"/>
    </source>
</evidence>
<dbReference type="PANTHER" id="PTHR33362">
    <property type="entry name" value="SIALIC ACID TRAP TRANSPORTER PERMEASE PROTEIN SIAT-RELATED"/>
    <property type="match status" value="1"/>
</dbReference>
<organism evidence="9 10">
    <name type="scientific">Limnochorda pilosa</name>
    <dbReference type="NCBI Taxonomy" id="1555112"/>
    <lineage>
        <taxon>Bacteria</taxon>
        <taxon>Bacillati</taxon>
        <taxon>Bacillota</taxon>
        <taxon>Limnochordia</taxon>
        <taxon>Limnochordales</taxon>
        <taxon>Limnochordaceae</taxon>
        <taxon>Limnochorda</taxon>
    </lineage>
</organism>
<sequence>MTWLLVGSFAGFLAMGVPIAFVIGLSSVLFFLVQGRVPLAIVVQRLFSATDSFQLMAIPLFILAGALMNAGGLSQRLVELSRVLVGWLRGGLAQISVVTSIFFSGISGAAAADASAVGSIMLPAMERAGYRKAFGAAVVAGSSLIGPIIPPSIPMILYGVSAGASISALFLAGAIPGLLLGLAQMGVAYAVAVRDGYPRERRATLVELAAGVRGGLLAALMPAIILGGILGGVFTPTEAAAVAVLYALVVGGLVYRELSVRDLPRILWETAITTGVVMLMIGTTDSLGWIMAAERIPQQLAGWLLSISAEPWVVLLLINAALLLIGIPLEPAPALLILVPVLLPLARELGVDPIHLGVVMVLNLVIGLVTPPVGASLFVVSSIGRVPLGDLSRALVPFILASIAILLLVTYVPALSLWLPALAR</sequence>
<keyword evidence="3" id="KW-0997">Cell inner membrane</keyword>
<feature type="domain" description="TRAP C4-dicarboxylate transport system permease DctM subunit" evidence="8">
    <location>
        <begin position="6"/>
        <end position="415"/>
    </location>
</feature>
<reference evidence="10" key="2">
    <citation type="journal article" date="2016" name="Int. J. Syst. Evol. Microbiol.">
        <title>Complete genome sequence and cell structure of Limnochorda pilosa, a Gram-negative spore-former within the phylum Firmicutes.</title>
        <authorList>
            <person name="Watanabe M."/>
            <person name="Kojima H."/>
            <person name="Fukui M."/>
        </authorList>
    </citation>
    <scope>NUCLEOTIDE SEQUENCE [LARGE SCALE GENOMIC DNA]</scope>
    <source>
        <strain evidence="10">HC45</strain>
    </source>
</reference>
<dbReference type="STRING" id="1555112.LIP_0803"/>
<dbReference type="NCBIfam" id="TIGR00786">
    <property type="entry name" value="dctM"/>
    <property type="match status" value="1"/>
</dbReference>
<evidence type="ECO:0000256" key="6">
    <source>
        <dbReference type="ARBA" id="ARBA00023136"/>
    </source>
</evidence>
<evidence type="ECO:0000259" key="8">
    <source>
        <dbReference type="Pfam" id="PF06808"/>
    </source>
</evidence>
<evidence type="ECO:0000256" key="4">
    <source>
        <dbReference type="ARBA" id="ARBA00022692"/>
    </source>
</evidence>
<feature type="transmembrane region" description="Helical" evidence="7">
    <location>
        <begin position="239"/>
        <end position="255"/>
    </location>
</feature>
<feature type="transmembrane region" description="Helical" evidence="7">
    <location>
        <begin position="12"/>
        <end position="33"/>
    </location>
</feature>
<dbReference type="RefSeq" id="WP_068134554.1">
    <property type="nucleotide sequence ID" value="NZ_AP014924.1"/>
</dbReference>
<dbReference type="Pfam" id="PF06808">
    <property type="entry name" value="DctM"/>
    <property type="match status" value="1"/>
</dbReference>
<dbReference type="PIRSF" id="PIRSF006066">
    <property type="entry name" value="HI0050"/>
    <property type="match status" value="1"/>
</dbReference>
<evidence type="ECO:0000256" key="2">
    <source>
        <dbReference type="ARBA" id="ARBA00022475"/>
    </source>
</evidence>
<evidence type="ECO:0000256" key="3">
    <source>
        <dbReference type="ARBA" id="ARBA00022519"/>
    </source>
</evidence>
<feature type="transmembrane region" description="Helical" evidence="7">
    <location>
        <begin position="395"/>
        <end position="419"/>
    </location>
</feature>
<feature type="transmembrane region" description="Helical" evidence="7">
    <location>
        <begin position="267"/>
        <end position="292"/>
    </location>
</feature>
<feature type="transmembrane region" description="Helical" evidence="7">
    <location>
        <begin position="357"/>
        <end position="383"/>
    </location>
</feature>
<feature type="transmembrane region" description="Helical" evidence="7">
    <location>
        <begin position="53"/>
        <end position="72"/>
    </location>
</feature>
<comment type="subcellular location">
    <subcellularLocation>
        <location evidence="1">Cell inner membrane</location>
        <topology evidence="1">Multi-pass membrane protein</topology>
    </subcellularLocation>
</comment>
<keyword evidence="10" id="KW-1185">Reference proteome</keyword>
<dbReference type="KEGG" id="lpil:LIP_0803"/>
<dbReference type="OrthoDB" id="9772674at2"/>
<evidence type="ECO:0000313" key="10">
    <source>
        <dbReference type="Proteomes" id="UP000065807"/>
    </source>
</evidence>
<dbReference type="InterPro" id="IPR004681">
    <property type="entry name" value="TRAP_DctM"/>
</dbReference>
<keyword evidence="2" id="KW-1003">Cell membrane</keyword>
<keyword evidence="4 7" id="KW-0812">Transmembrane</keyword>
<dbReference type="InterPro" id="IPR010656">
    <property type="entry name" value="DctM"/>
</dbReference>
<feature type="transmembrane region" description="Helical" evidence="7">
    <location>
        <begin position="133"/>
        <end position="160"/>
    </location>
</feature>
<feature type="transmembrane region" description="Helical" evidence="7">
    <location>
        <begin position="214"/>
        <end position="233"/>
    </location>
</feature>
<protein>
    <submittedName>
        <fullName evidence="9">C4-dicarboxylate ABC transporter permease</fullName>
    </submittedName>
</protein>
<accession>A0A0K2SHW0</accession>
<dbReference type="GO" id="GO:0005886">
    <property type="term" value="C:plasma membrane"/>
    <property type="evidence" value="ECO:0007669"/>
    <property type="project" value="UniProtKB-SubCell"/>
</dbReference>
<dbReference type="Proteomes" id="UP000065807">
    <property type="component" value="Chromosome"/>
</dbReference>
<dbReference type="AlphaFoldDB" id="A0A0K2SHW0"/>
<reference evidence="10" key="1">
    <citation type="submission" date="2015-07" db="EMBL/GenBank/DDBJ databases">
        <title>Complete genome sequence and phylogenetic analysis of Limnochorda pilosa.</title>
        <authorList>
            <person name="Watanabe M."/>
            <person name="Kojima H."/>
            <person name="Fukui M."/>
        </authorList>
    </citation>
    <scope>NUCLEOTIDE SEQUENCE [LARGE SCALE GENOMIC DNA]</scope>
    <source>
        <strain evidence="10">HC45</strain>
    </source>
</reference>
<feature type="transmembrane region" description="Helical" evidence="7">
    <location>
        <begin position="166"/>
        <end position="193"/>
    </location>
</feature>
<evidence type="ECO:0000256" key="7">
    <source>
        <dbReference type="SAM" id="Phobius"/>
    </source>
</evidence>
<dbReference type="EMBL" id="AP014924">
    <property type="protein sequence ID" value="BAS26660.1"/>
    <property type="molecule type" value="Genomic_DNA"/>
</dbReference>
<dbReference type="GO" id="GO:0022857">
    <property type="term" value="F:transmembrane transporter activity"/>
    <property type="evidence" value="ECO:0007669"/>
    <property type="project" value="TreeGrafter"/>
</dbReference>
<evidence type="ECO:0000313" key="9">
    <source>
        <dbReference type="EMBL" id="BAS26660.1"/>
    </source>
</evidence>
<evidence type="ECO:0000256" key="5">
    <source>
        <dbReference type="ARBA" id="ARBA00022989"/>
    </source>
</evidence>
<proteinExistence type="predicted"/>
<feature type="transmembrane region" description="Helical" evidence="7">
    <location>
        <begin position="312"/>
        <end position="345"/>
    </location>
</feature>
<dbReference type="PANTHER" id="PTHR33362:SF3">
    <property type="entry name" value="SIALIC ACID TRAP TRANSPORTER PERMEASE PROTEIN SIAT"/>
    <property type="match status" value="1"/>
</dbReference>
<keyword evidence="5 7" id="KW-1133">Transmembrane helix</keyword>
<gene>
    <name evidence="9" type="ORF">LIP_0803</name>
</gene>
<keyword evidence="6 7" id="KW-0472">Membrane</keyword>
<dbReference type="PATRIC" id="fig|1555112.3.peg.834"/>